<dbReference type="SUPFAM" id="SSF47413">
    <property type="entry name" value="lambda repressor-like DNA-binding domains"/>
    <property type="match status" value="1"/>
</dbReference>
<dbReference type="SMART" id="SM00530">
    <property type="entry name" value="HTH_XRE"/>
    <property type="match status" value="1"/>
</dbReference>
<dbReference type="Pfam" id="PF19054">
    <property type="entry name" value="DUF5753"/>
    <property type="match status" value="1"/>
</dbReference>
<evidence type="ECO:0000259" key="1">
    <source>
        <dbReference type="PROSITE" id="PS50943"/>
    </source>
</evidence>
<protein>
    <submittedName>
        <fullName evidence="2">Helix-turn-helix transcriptional regulator</fullName>
    </submittedName>
</protein>
<dbReference type="InterPro" id="IPR043917">
    <property type="entry name" value="DUF5753"/>
</dbReference>
<dbReference type="EMBL" id="JBHTGP010000001">
    <property type="protein sequence ID" value="MFD0683264.1"/>
    <property type="molecule type" value="Genomic_DNA"/>
</dbReference>
<dbReference type="PROSITE" id="PS50943">
    <property type="entry name" value="HTH_CROC1"/>
    <property type="match status" value="1"/>
</dbReference>
<dbReference type="InterPro" id="IPR001387">
    <property type="entry name" value="Cro/C1-type_HTH"/>
</dbReference>
<organism evidence="2 3">
    <name type="scientific">Actinomadura fibrosa</name>
    <dbReference type="NCBI Taxonomy" id="111802"/>
    <lineage>
        <taxon>Bacteria</taxon>
        <taxon>Bacillati</taxon>
        <taxon>Actinomycetota</taxon>
        <taxon>Actinomycetes</taxon>
        <taxon>Streptosporangiales</taxon>
        <taxon>Thermomonosporaceae</taxon>
        <taxon>Actinomadura</taxon>
    </lineage>
</organism>
<keyword evidence="3" id="KW-1185">Reference proteome</keyword>
<reference evidence="3" key="1">
    <citation type="journal article" date="2019" name="Int. J. Syst. Evol. Microbiol.">
        <title>The Global Catalogue of Microorganisms (GCM) 10K type strain sequencing project: providing services to taxonomists for standard genome sequencing and annotation.</title>
        <authorList>
            <consortium name="The Broad Institute Genomics Platform"/>
            <consortium name="The Broad Institute Genome Sequencing Center for Infectious Disease"/>
            <person name="Wu L."/>
            <person name="Ma J."/>
        </authorList>
    </citation>
    <scope>NUCLEOTIDE SEQUENCE [LARGE SCALE GENOMIC DNA]</scope>
    <source>
        <strain evidence="3">JCM 9371</strain>
    </source>
</reference>
<dbReference type="RefSeq" id="WP_165502939.1">
    <property type="nucleotide sequence ID" value="NZ_CAACUY010000066.1"/>
</dbReference>
<dbReference type="Proteomes" id="UP001597063">
    <property type="component" value="Unassembled WGS sequence"/>
</dbReference>
<proteinExistence type="predicted"/>
<comment type="caution">
    <text evidence="2">The sequence shown here is derived from an EMBL/GenBank/DDBJ whole genome shotgun (WGS) entry which is preliminary data.</text>
</comment>
<dbReference type="Pfam" id="PF13560">
    <property type="entry name" value="HTH_31"/>
    <property type="match status" value="1"/>
</dbReference>
<gene>
    <name evidence="2" type="ORF">ACFQZM_02045</name>
</gene>
<evidence type="ECO:0000313" key="2">
    <source>
        <dbReference type="EMBL" id="MFD0683264.1"/>
    </source>
</evidence>
<feature type="domain" description="HTH cro/C1-type" evidence="1">
    <location>
        <begin position="20"/>
        <end position="73"/>
    </location>
</feature>
<sequence length="270" mass="30447">MAPARDSGPTAYQEMFVIELRARREMAGLSRNKLAEALGCTPQWIAKVETFEKPPSEGLADDLDTYFECHGTFRRLWEKHIEVRKRGLIPKGFRPLAEAEPDASQLSIFAPLLIPGLLQTEEHARFVFESEQRADKVEEVLTLRMERQRIFARANPPWLFVLLREAVLRDLHACVRVGQCKRLLDMMAEPNVAIQVIPTTARVFQGGGYQLLSFDASADVAYVDGVSGFGQMLTEPPDVRRLNMLFNMIRSTAMSADDSGSFIRSIMESV</sequence>
<dbReference type="InterPro" id="IPR010982">
    <property type="entry name" value="Lambda_DNA-bd_dom_sf"/>
</dbReference>
<evidence type="ECO:0000313" key="3">
    <source>
        <dbReference type="Proteomes" id="UP001597063"/>
    </source>
</evidence>
<accession>A0ABW2XAD0</accession>
<dbReference type="Gene3D" id="1.10.260.40">
    <property type="entry name" value="lambda repressor-like DNA-binding domains"/>
    <property type="match status" value="1"/>
</dbReference>
<dbReference type="CDD" id="cd00093">
    <property type="entry name" value="HTH_XRE"/>
    <property type="match status" value="1"/>
</dbReference>
<name>A0ABW2XAD0_9ACTN</name>